<evidence type="ECO:0000313" key="2">
    <source>
        <dbReference type="Proteomes" id="UP000792457"/>
    </source>
</evidence>
<comment type="caution">
    <text evidence="1">The sequence shown here is derived from an EMBL/GenBank/DDBJ whole genome shotgun (WGS) entry which is preliminary data.</text>
</comment>
<dbReference type="GO" id="GO:0003676">
    <property type="term" value="F:nucleic acid binding"/>
    <property type="evidence" value="ECO:0007669"/>
    <property type="project" value="InterPro"/>
</dbReference>
<sequence length="244" mass="27976">MAVTRDCHQTHLISEIIPLLKTTELPKAARFVSWCVYVLNLPRFLISDMYQRKVEWLCDLFNKNVFQRECKFDLRLQKTLEIYTEAMPQQGVRKMFLMLIKELPQGVAWVFVPSHLNPADCPILDAWPTIQPTRTLEQKGRAFPCSSTWICVLACDGGFSQGALCVSHSRTKAILIVDIVFVDIWGIVHHKFALPGTTVNSAFYVGVLKILKKKRVVCIRSTIKGTWRLYHDNTPSHTAFLVRD</sequence>
<dbReference type="EMBL" id="KZ308336">
    <property type="protein sequence ID" value="KAG8227729.1"/>
    <property type="molecule type" value="Genomic_DNA"/>
</dbReference>
<organism evidence="1 2">
    <name type="scientific">Ladona fulva</name>
    <name type="common">Scarce chaser dragonfly</name>
    <name type="synonym">Libellula fulva</name>
    <dbReference type="NCBI Taxonomy" id="123851"/>
    <lineage>
        <taxon>Eukaryota</taxon>
        <taxon>Metazoa</taxon>
        <taxon>Ecdysozoa</taxon>
        <taxon>Arthropoda</taxon>
        <taxon>Hexapoda</taxon>
        <taxon>Insecta</taxon>
        <taxon>Pterygota</taxon>
        <taxon>Palaeoptera</taxon>
        <taxon>Odonata</taxon>
        <taxon>Epiprocta</taxon>
        <taxon>Anisoptera</taxon>
        <taxon>Libelluloidea</taxon>
        <taxon>Libellulidae</taxon>
        <taxon>Ladona</taxon>
    </lineage>
</organism>
<protein>
    <submittedName>
        <fullName evidence="1">Uncharacterized protein</fullName>
    </submittedName>
</protein>
<keyword evidence="2" id="KW-1185">Reference proteome</keyword>
<dbReference type="AlphaFoldDB" id="A0A8K0K563"/>
<reference evidence="1" key="2">
    <citation type="submission" date="2017-10" db="EMBL/GenBank/DDBJ databases">
        <title>Ladona fulva Genome sequencing and assembly.</title>
        <authorList>
            <person name="Murali S."/>
            <person name="Richards S."/>
            <person name="Bandaranaike D."/>
            <person name="Bellair M."/>
            <person name="Blankenburg K."/>
            <person name="Chao H."/>
            <person name="Dinh H."/>
            <person name="Doddapaneni H."/>
            <person name="Dugan-Rocha S."/>
            <person name="Elkadiri S."/>
            <person name="Gnanaolivu R."/>
            <person name="Hernandez B."/>
            <person name="Skinner E."/>
            <person name="Javaid M."/>
            <person name="Lee S."/>
            <person name="Li M."/>
            <person name="Ming W."/>
            <person name="Munidasa M."/>
            <person name="Muniz J."/>
            <person name="Nguyen L."/>
            <person name="Hughes D."/>
            <person name="Osuji N."/>
            <person name="Pu L.-L."/>
            <person name="Puazo M."/>
            <person name="Qu C."/>
            <person name="Quiroz J."/>
            <person name="Raj R."/>
            <person name="Weissenberger G."/>
            <person name="Xin Y."/>
            <person name="Zou X."/>
            <person name="Han Y."/>
            <person name="Worley K."/>
            <person name="Muzny D."/>
            <person name="Gibbs R."/>
        </authorList>
    </citation>
    <scope>NUCLEOTIDE SEQUENCE</scope>
    <source>
        <strain evidence="1">Sampled in the wild</strain>
    </source>
</reference>
<gene>
    <name evidence="1" type="ORF">J437_LFUL008567</name>
</gene>
<reference evidence="1" key="1">
    <citation type="submission" date="2013-04" db="EMBL/GenBank/DDBJ databases">
        <authorList>
            <person name="Qu J."/>
            <person name="Murali S.C."/>
            <person name="Bandaranaike D."/>
            <person name="Bellair M."/>
            <person name="Blankenburg K."/>
            <person name="Chao H."/>
            <person name="Dinh H."/>
            <person name="Doddapaneni H."/>
            <person name="Downs B."/>
            <person name="Dugan-Rocha S."/>
            <person name="Elkadiri S."/>
            <person name="Gnanaolivu R.D."/>
            <person name="Hernandez B."/>
            <person name="Javaid M."/>
            <person name="Jayaseelan J.C."/>
            <person name="Lee S."/>
            <person name="Li M."/>
            <person name="Ming W."/>
            <person name="Munidasa M."/>
            <person name="Muniz J."/>
            <person name="Nguyen L."/>
            <person name="Ongeri F."/>
            <person name="Osuji N."/>
            <person name="Pu L.-L."/>
            <person name="Puazo M."/>
            <person name="Qu C."/>
            <person name="Quiroz J."/>
            <person name="Raj R."/>
            <person name="Weissenberger G."/>
            <person name="Xin Y."/>
            <person name="Zou X."/>
            <person name="Han Y."/>
            <person name="Richards S."/>
            <person name="Worley K."/>
            <person name="Muzny D."/>
            <person name="Gibbs R."/>
        </authorList>
    </citation>
    <scope>NUCLEOTIDE SEQUENCE</scope>
    <source>
        <strain evidence="1">Sampled in the wild</strain>
    </source>
</reference>
<dbReference type="Proteomes" id="UP000792457">
    <property type="component" value="Unassembled WGS sequence"/>
</dbReference>
<dbReference type="InterPro" id="IPR036397">
    <property type="entry name" value="RNaseH_sf"/>
</dbReference>
<name>A0A8K0K563_LADFU</name>
<dbReference type="Gene3D" id="3.30.420.10">
    <property type="entry name" value="Ribonuclease H-like superfamily/Ribonuclease H"/>
    <property type="match status" value="1"/>
</dbReference>
<evidence type="ECO:0000313" key="1">
    <source>
        <dbReference type="EMBL" id="KAG8227729.1"/>
    </source>
</evidence>
<accession>A0A8K0K563</accession>
<proteinExistence type="predicted"/>
<dbReference type="OrthoDB" id="10033972at2759"/>